<gene>
    <name evidence="10" type="ORF">C7M84_019204</name>
</gene>
<dbReference type="InterPro" id="IPR000571">
    <property type="entry name" value="Znf_CCCH"/>
</dbReference>
<protein>
    <submittedName>
        <fullName evidence="10">Putative U2 small nuclear ribonucleoprotein auxiliary factor 35 kDa subunit-related protein 2</fullName>
    </submittedName>
</protein>
<evidence type="ECO:0000313" key="10">
    <source>
        <dbReference type="EMBL" id="ROT62911.1"/>
    </source>
</evidence>
<evidence type="ECO:0000256" key="3">
    <source>
        <dbReference type="ARBA" id="ARBA00022771"/>
    </source>
</evidence>
<keyword evidence="2" id="KW-0677">Repeat</keyword>
<keyword evidence="10" id="KW-0687">Ribonucleoprotein</keyword>
<feature type="region of interest" description="Disordered" evidence="8">
    <location>
        <begin position="322"/>
        <end position="461"/>
    </location>
</feature>
<reference evidence="10 11" key="2">
    <citation type="submission" date="2019-01" db="EMBL/GenBank/DDBJ databases">
        <title>The decoding of complex shrimp genome reveals the adaptation for benthos swimmer, frequently molting mechanism and breeding impact on genome.</title>
        <authorList>
            <person name="Sun Y."/>
            <person name="Gao Y."/>
            <person name="Yu Y."/>
        </authorList>
    </citation>
    <scope>NUCLEOTIDE SEQUENCE [LARGE SCALE GENOMIC DNA]</scope>
    <source>
        <tissue evidence="10">Muscle</tissue>
    </source>
</reference>
<keyword evidence="3 6" id="KW-0863">Zinc-finger</keyword>
<name>A0A3R7P796_PENVA</name>
<evidence type="ECO:0000256" key="6">
    <source>
        <dbReference type="PROSITE-ProRule" id="PRU00723"/>
    </source>
</evidence>
<feature type="compositionally biased region" description="Basic residues" evidence="8">
    <location>
        <begin position="360"/>
        <end position="424"/>
    </location>
</feature>
<dbReference type="InterPro" id="IPR012677">
    <property type="entry name" value="Nucleotide-bd_a/b_plait_sf"/>
</dbReference>
<proteinExistence type="predicted"/>
<feature type="zinc finger region" description="C3H1-type" evidence="6">
    <location>
        <begin position="138"/>
        <end position="165"/>
    </location>
</feature>
<keyword evidence="11" id="KW-1185">Reference proteome</keyword>
<evidence type="ECO:0000256" key="7">
    <source>
        <dbReference type="SAM" id="Coils"/>
    </source>
</evidence>
<dbReference type="EMBL" id="QCYY01003524">
    <property type="protein sequence ID" value="ROT62911.1"/>
    <property type="molecule type" value="Genomic_DNA"/>
</dbReference>
<comment type="caution">
    <text evidence="10">The sequence shown here is derived from an EMBL/GenBank/DDBJ whole genome shotgun (WGS) entry which is preliminary data.</text>
</comment>
<feature type="region of interest" description="Disordered" evidence="8">
    <location>
        <begin position="113"/>
        <end position="132"/>
    </location>
</feature>
<reference evidence="10 11" key="1">
    <citation type="submission" date="2018-04" db="EMBL/GenBank/DDBJ databases">
        <authorList>
            <person name="Zhang X."/>
            <person name="Yuan J."/>
            <person name="Li F."/>
            <person name="Xiang J."/>
        </authorList>
    </citation>
    <scope>NUCLEOTIDE SEQUENCE [LARGE SCALE GENOMIC DNA]</scope>
    <source>
        <tissue evidence="10">Muscle</tissue>
    </source>
</reference>
<dbReference type="CDD" id="cd12540">
    <property type="entry name" value="RRM_U2AFBPL"/>
    <property type="match status" value="1"/>
</dbReference>
<dbReference type="Gene3D" id="1.10.287.1490">
    <property type="match status" value="1"/>
</dbReference>
<keyword evidence="5" id="KW-0694">RNA-binding</keyword>
<evidence type="ECO:0000256" key="4">
    <source>
        <dbReference type="ARBA" id="ARBA00022833"/>
    </source>
</evidence>
<dbReference type="SUPFAM" id="SSF54928">
    <property type="entry name" value="RNA-binding domain, RBD"/>
    <property type="match status" value="1"/>
</dbReference>
<evidence type="ECO:0000256" key="2">
    <source>
        <dbReference type="ARBA" id="ARBA00022737"/>
    </source>
</evidence>
<dbReference type="GO" id="GO:0089701">
    <property type="term" value="C:U2AF complex"/>
    <property type="evidence" value="ECO:0007669"/>
    <property type="project" value="InterPro"/>
</dbReference>
<dbReference type="GO" id="GO:0003723">
    <property type="term" value="F:RNA binding"/>
    <property type="evidence" value="ECO:0007669"/>
    <property type="project" value="UniProtKB-KW"/>
</dbReference>
<dbReference type="PANTHER" id="PTHR12620">
    <property type="entry name" value="U2 SNRNP AUXILIARY FACTOR, SMALL SUBUNIT"/>
    <property type="match status" value="1"/>
</dbReference>
<feature type="zinc finger region" description="C3H1-type" evidence="6">
    <location>
        <begin position="277"/>
        <end position="304"/>
    </location>
</feature>
<feature type="compositionally biased region" description="Polar residues" evidence="8">
    <location>
        <begin position="346"/>
        <end position="355"/>
    </location>
</feature>
<dbReference type="Pfam" id="PF00642">
    <property type="entry name" value="zf-CCCH"/>
    <property type="match status" value="1"/>
</dbReference>
<dbReference type="GO" id="GO:0000398">
    <property type="term" value="P:mRNA splicing, via spliceosome"/>
    <property type="evidence" value="ECO:0007669"/>
    <property type="project" value="InterPro"/>
</dbReference>
<keyword evidence="1 6" id="KW-0479">Metal-binding</keyword>
<evidence type="ECO:0000256" key="8">
    <source>
        <dbReference type="SAM" id="MobiDB-lite"/>
    </source>
</evidence>
<dbReference type="SMART" id="SM00361">
    <property type="entry name" value="RRM_1"/>
    <property type="match status" value="1"/>
</dbReference>
<dbReference type="InterPro" id="IPR003954">
    <property type="entry name" value="RRM_euk-type"/>
</dbReference>
<organism evidence="10 11">
    <name type="scientific">Penaeus vannamei</name>
    <name type="common">Whiteleg shrimp</name>
    <name type="synonym">Litopenaeus vannamei</name>
    <dbReference type="NCBI Taxonomy" id="6689"/>
    <lineage>
        <taxon>Eukaryota</taxon>
        <taxon>Metazoa</taxon>
        <taxon>Ecdysozoa</taxon>
        <taxon>Arthropoda</taxon>
        <taxon>Crustacea</taxon>
        <taxon>Multicrustacea</taxon>
        <taxon>Malacostraca</taxon>
        <taxon>Eumalacostraca</taxon>
        <taxon>Eucarida</taxon>
        <taxon>Decapoda</taxon>
        <taxon>Dendrobranchiata</taxon>
        <taxon>Penaeoidea</taxon>
        <taxon>Penaeidae</taxon>
        <taxon>Penaeus</taxon>
    </lineage>
</organism>
<keyword evidence="7" id="KW-0175">Coiled coil</keyword>
<feature type="coiled-coil region" evidence="7">
    <location>
        <begin position="43"/>
        <end position="104"/>
    </location>
</feature>
<dbReference type="InterPro" id="IPR035979">
    <property type="entry name" value="RBD_domain_sf"/>
</dbReference>
<accession>A0A3R7P796</accession>
<dbReference type="InterPro" id="IPR036855">
    <property type="entry name" value="Znf_CCCH_sf"/>
</dbReference>
<dbReference type="AlphaFoldDB" id="A0A3R7P796"/>
<dbReference type="GO" id="GO:0008270">
    <property type="term" value="F:zinc ion binding"/>
    <property type="evidence" value="ECO:0007669"/>
    <property type="project" value="UniProtKB-KW"/>
</dbReference>
<feature type="domain" description="C3H1-type" evidence="9">
    <location>
        <begin position="277"/>
        <end position="304"/>
    </location>
</feature>
<dbReference type="OrthoDB" id="75923at2759"/>
<feature type="compositionally biased region" description="Basic and acidic residues" evidence="8">
    <location>
        <begin position="425"/>
        <end position="461"/>
    </location>
</feature>
<dbReference type="InterPro" id="IPR009145">
    <property type="entry name" value="U2AF_small"/>
</dbReference>
<evidence type="ECO:0000256" key="5">
    <source>
        <dbReference type="ARBA" id="ARBA00022884"/>
    </source>
</evidence>
<sequence>MSATKSGEGLLRERDDAESASNLLRNVKQDFKKQAALLADPAYVAELERIEQLEEEAQRLEQLAAAQAKREWELRDAALHTKFLREKQKRCQQEEERAKQENALLQAVVEGLGEAENGEVTQNPEPPEGYGRREIVHPKGEPCPFFTKTGACRFGIQCSRYHDYPDQSRTLLFPNMYSHFGLEHLALDIHDSDVALEYSDSESYQHFRDFFEDTLPEFQRCGIVLQFKVCCNTSPHLRGNVYVQYSSIEAAMKARTLFNGRWYAGRQLTCLYINLERWKQAVCGLFWRQKCPKGGQCNFLHAYRNPGNAFWRADQDLHLESPKDSAEGFRCTPTPRNNYDRHQETSKTYSGSVRNARNAYRSRAKKQIKKVKKQVSRAKKQIKKVKKQVSRAKKQIKKVKKQVSRAKKQIKKVKKQVSRAKKQIKKADQEADQKVKSRSTEPRSSDQRSKKQIKKVEKQVS</sequence>
<feature type="domain" description="C3H1-type" evidence="9">
    <location>
        <begin position="138"/>
        <end position="165"/>
    </location>
</feature>
<dbReference type="PRINTS" id="PR01848">
    <property type="entry name" value="U2AUXFACTOR"/>
</dbReference>
<dbReference type="Gene3D" id="3.30.70.330">
    <property type="match status" value="1"/>
</dbReference>
<dbReference type="PROSITE" id="PS50103">
    <property type="entry name" value="ZF_C3H1"/>
    <property type="match status" value="2"/>
</dbReference>
<evidence type="ECO:0000313" key="11">
    <source>
        <dbReference type="Proteomes" id="UP000283509"/>
    </source>
</evidence>
<keyword evidence="4 6" id="KW-0862">Zinc</keyword>
<evidence type="ECO:0000256" key="1">
    <source>
        <dbReference type="ARBA" id="ARBA00022723"/>
    </source>
</evidence>
<dbReference type="SUPFAM" id="SSF90229">
    <property type="entry name" value="CCCH zinc finger"/>
    <property type="match status" value="1"/>
</dbReference>
<dbReference type="STRING" id="6689.A0A3R7P796"/>
<dbReference type="GO" id="GO:1990904">
    <property type="term" value="C:ribonucleoprotein complex"/>
    <property type="evidence" value="ECO:0007669"/>
    <property type="project" value="UniProtKB-KW"/>
</dbReference>
<dbReference type="Proteomes" id="UP000283509">
    <property type="component" value="Unassembled WGS sequence"/>
</dbReference>
<evidence type="ECO:0000259" key="9">
    <source>
        <dbReference type="PROSITE" id="PS50103"/>
    </source>
</evidence>
<dbReference type="SMART" id="SM00356">
    <property type="entry name" value="ZnF_C3H1"/>
    <property type="match status" value="2"/>
</dbReference>